<evidence type="ECO:0000256" key="1">
    <source>
        <dbReference type="SAM" id="MobiDB-lite"/>
    </source>
</evidence>
<dbReference type="Proteomes" id="UP001519289">
    <property type="component" value="Unassembled WGS sequence"/>
</dbReference>
<feature type="region of interest" description="Disordered" evidence="1">
    <location>
        <begin position="30"/>
        <end position="62"/>
    </location>
</feature>
<keyword evidence="3" id="KW-1185">Reference proteome</keyword>
<evidence type="ECO:0000313" key="3">
    <source>
        <dbReference type="Proteomes" id="UP001519289"/>
    </source>
</evidence>
<dbReference type="RefSeq" id="WP_209467569.1">
    <property type="nucleotide sequence ID" value="NZ_JAGGLG010000028.1"/>
</dbReference>
<comment type="caution">
    <text evidence="2">The sequence shown here is derived from an EMBL/GenBank/DDBJ whole genome shotgun (WGS) entry which is preliminary data.</text>
</comment>
<name>A0ABS4JV84_9FIRM</name>
<proteinExistence type="predicted"/>
<sequence length="210" mass="21911">MQQPVATTIPAGWPGMATYGLQAPSQAQPQAAPVAPVPFPASPYSSGQPQFQAGPAAQQPPNPAQMFTQQLVQTAKSLEQLFPGYQALLSLLLEASSTAPSPALQEAVRSVEEGLYYHGATLGAIRRMLCGEATPSVLTALATGFHRMNRAQPRVRAAAEQVLSLVPSARQSVVGSLVQSVAMADGVLGQVGNSIRSLVGPQAWESAREA</sequence>
<organism evidence="2 3">
    <name type="scientific">Symbiobacterium terraclitae</name>
    <dbReference type="NCBI Taxonomy" id="557451"/>
    <lineage>
        <taxon>Bacteria</taxon>
        <taxon>Bacillati</taxon>
        <taxon>Bacillota</taxon>
        <taxon>Clostridia</taxon>
        <taxon>Eubacteriales</taxon>
        <taxon>Symbiobacteriaceae</taxon>
        <taxon>Symbiobacterium</taxon>
    </lineage>
</organism>
<protein>
    <submittedName>
        <fullName evidence="2">Uncharacterized protein</fullName>
    </submittedName>
</protein>
<evidence type="ECO:0000313" key="2">
    <source>
        <dbReference type="EMBL" id="MBP2019462.1"/>
    </source>
</evidence>
<reference evidence="2 3" key="1">
    <citation type="submission" date="2021-03" db="EMBL/GenBank/DDBJ databases">
        <title>Genomic Encyclopedia of Type Strains, Phase IV (KMG-IV): sequencing the most valuable type-strain genomes for metagenomic binning, comparative biology and taxonomic classification.</title>
        <authorList>
            <person name="Goeker M."/>
        </authorList>
    </citation>
    <scope>NUCLEOTIDE SEQUENCE [LARGE SCALE GENOMIC DNA]</scope>
    <source>
        <strain evidence="2 3">DSM 27138</strain>
    </source>
</reference>
<feature type="compositionally biased region" description="Low complexity" evidence="1">
    <location>
        <begin position="48"/>
        <end position="57"/>
    </location>
</feature>
<dbReference type="EMBL" id="JAGGLG010000028">
    <property type="protein sequence ID" value="MBP2019462.1"/>
    <property type="molecule type" value="Genomic_DNA"/>
</dbReference>
<gene>
    <name evidence="2" type="ORF">J2Z79_002901</name>
</gene>
<accession>A0ABS4JV84</accession>